<organism evidence="1 2">
    <name type="scientific">Canicola haemoglobinophilus</name>
    <dbReference type="NCBI Taxonomy" id="733"/>
    <lineage>
        <taxon>Bacteria</taxon>
        <taxon>Pseudomonadati</taxon>
        <taxon>Pseudomonadota</taxon>
        <taxon>Gammaproteobacteria</taxon>
        <taxon>Pasteurellales</taxon>
        <taxon>Pasteurellaceae</taxon>
        <taxon>Canicola</taxon>
    </lineage>
</organism>
<evidence type="ECO:0000313" key="2">
    <source>
        <dbReference type="Proteomes" id="UP000254329"/>
    </source>
</evidence>
<gene>
    <name evidence="1" type="ORF">NCTC1659_02203</name>
</gene>
<protein>
    <submittedName>
        <fullName evidence="1">Uncharacterized protein</fullName>
    </submittedName>
</protein>
<accession>A0A1V4B0I0</accession>
<sequence length="331" mass="38308">MKKIYKLKKWLTLEETAERLSIELNEKVTKADVLQLGVDEELKISICIPIDLTAKKCEFVKREECTYFNIGADFIFQMGGLVNKIKEKLNLDNMLDDILKERLDKIGFLNEEPLRDGRFMRISSNETRLLSGVYELELIGNELLDIQWELSEEKKLPKADVIKLCGFYVKDKNGDTFEIQSKIDIDEHIKLQKEIKSDLKQATAQSDLSYIKKTNVVEKINSLQFHKKVLTYPCPSISEIEGAFFVVQTEHLNEFLSSLDDDNQNNLTLDNSLYLLGEVLNAVKSKAKKWTQGDLINEILLHRQNQNKTAHSLEQRKIEEYFSKANKKTKI</sequence>
<dbReference type="Proteomes" id="UP000254329">
    <property type="component" value="Unassembled WGS sequence"/>
</dbReference>
<evidence type="ECO:0000313" key="1">
    <source>
        <dbReference type="EMBL" id="STO60901.1"/>
    </source>
</evidence>
<keyword evidence="2" id="KW-1185">Reference proteome</keyword>
<dbReference type="RefSeq" id="WP_078218559.1">
    <property type="nucleotide sequence ID" value="NZ_MUXZ01000018.1"/>
</dbReference>
<dbReference type="AlphaFoldDB" id="A0A1V4B0I0"/>
<dbReference type="EMBL" id="UGHF01000001">
    <property type="protein sequence ID" value="STO60901.1"/>
    <property type="molecule type" value="Genomic_DNA"/>
</dbReference>
<name>A0A1V4B0I0_9PAST</name>
<dbReference type="STRING" id="733.B0186_06495"/>
<reference evidence="1 2" key="1">
    <citation type="submission" date="2018-06" db="EMBL/GenBank/DDBJ databases">
        <authorList>
            <consortium name="Pathogen Informatics"/>
            <person name="Doyle S."/>
        </authorList>
    </citation>
    <scope>NUCLEOTIDE SEQUENCE [LARGE SCALE GENOMIC DNA]</scope>
    <source>
        <strain evidence="1 2">NCTC1659</strain>
    </source>
</reference>
<proteinExistence type="predicted"/>